<dbReference type="InterPro" id="IPR037257">
    <property type="entry name" value="T2SS_E_N_sf"/>
</dbReference>
<dbReference type="AlphaFoldDB" id="A0A2H0W4A1"/>
<dbReference type="CDD" id="cd01129">
    <property type="entry name" value="PulE-GspE-like"/>
    <property type="match status" value="1"/>
</dbReference>
<dbReference type="PROSITE" id="PS00662">
    <property type="entry name" value="T2SP_E"/>
    <property type="match status" value="1"/>
</dbReference>
<evidence type="ECO:0000313" key="5">
    <source>
        <dbReference type="EMBL" id="PIS06176.1"/>
    </source>
</evidence>
<dbReference type="PANTHER" id="PTHR30258">
    <property type="entry name" value="TYPE II SECRETION SYSTEM PROTEIN GSPE-RELATED"/>
    <property type="match status" value="1"/>
</dbReference>
<dbReference type="PANTHER" id="PTHR30258:SF1">
    <property type="entry name" value="PROTEIN TRANSPORT PROTEIN HOFB HOMOLOG"/>
    <property type="match status" value="1"/>
</dbReference>
<organism evidence="5 6">
    <name type="scientific">Candidatus Buchananbacteria bacterium CG10_big_fil_rev_8_21_14_0_10_33_19</name>
    <dbReference type="NCBI Taxonomy" id="1974525"/>
    <lineage>
        <taxon>Bacteria</taxon>
        <taxon>Candidatus Buchananiibacteriota</taxon>
    </lineage>
</organism>
<evidence type="ECO:0000256" key="2">
    <source>
        <dbReference type="ARBA" id="ARBA00022741"/>
    </source>
</evidence>
<protein>
    <recommendedName>
        <fullName evidence="4">Bacterial type II secretion system protein E domain-containing protein</fullName>
    </recommendedName>
</protein>
<dbReference type="Pfam" id="PF05157">
    <property type="entry name" value="MshEN"/>
    <property type="match status" value="1"/>
</dbReference>
<evidence type="ECO:0000313" key="6">
    <source>
        <dbReference type="Proteomes" id="UP000229056"/>
    </source>
</evidence>
<keyword evidence="2" id="KW-0547">Nucleotide-binding</keyword>
<dbReference type="EMBL" id="PEZY01000005">
    <property type="protein sequence ID" value="PIS06176.1"/>
    <property type="molecule type" value="Genomic_DNA"/>
</dbReference>
<proteinExistence type="inferred from homology"/>
<dbReference type="InterPro" id="IPR003593">
    <property type="entry name" value="AAA+_ATPase"/>
</dbReference>
<dbReference type="FunFam" id="3.40.50.300:FF:000398">
    <property type="entry name" value="Type IV pilus assembly ATPase PilB"/>
    <property type="match status" value="1"/>
</dbReference>
<comment type="similarity">
    <text evidence="1">Belongs to the GSP E family.</text>
</comment>
<evidence type="ECO:0000259" key="4">
    <source>
        <dbReference type="PROSITE" id="PS00662"/>
    </source>
</evidence>
<dbReference type="SUPFAM" id="SSF160246">
    <property type="entry name" value="EspE N-terminal domain-like"/>
    <property type="match status" value="1"/>
</dbReference>
<dbReference type="InterPro" id="IPR001482">
    <property type="entry name" value="T2SS/T4SS_dom"/>
</dbReference>
<feature type="domain" description="Bacterial type II secretion system protein E" evidence="4">
    <location>
        <begin position="374"/>
        <end position="388"/>
    </location>
</feature>
<dbReference type="SUPFAM" id="SSF52540">
    <property type="entry name" value="P-loop containing nucleoside triphosphate hydrolases"/>
    <property type="match status" value="1"/>
</dbReference>
<dbReference type="GO" id="GO:0005886">
    <property type="term" value="C:plasma membrane"/>
    <property type="evidence" value="ECO:0007669"/>
    <property type="project" value="TreeGrafter"/>
</dbReference>
<dbReference type="SMART" id="SM00382">
    <property type="entry name" value="AAA"/>
    <property type="match status" value="1"/>
</dbReference>
<dbReference type="Gene3D" id="3.30.300.160">
    <property type="entry name" value="Type II secretion system, protein E, N-terminal domain"/>
    <property type="match status" value="1"/>
</dbReference>
<reference evidence="6" key="1">
    <citation type="submission" date="2017-09" db="EMBL/GenBank/DDBJ databases">
        <title>Depth-based differentiation of microbial function through sediment-hosted aquifers and enrichment of novel symbionts in the deep terrestrial subsurface.</title>
        <authorList>
            <person name="Probst A.J."/>
            <person name="Ladd B."/>
            <person name="Jarett J.K."/>
            <person name="Geller-Mcgrath D.E."/>
            <person name="Sieber C.M.K."/>
            <person name="Emerson J.B."/>
            <person name="Anantharaman K."/>
            <person name="Thomas B.C."/>
            <person name="Malmstrom R."/>
            <person name="Stieglmeier M."/>
            <person name="Klingl A."/>
            <person name="Woyke T."/>
            <person name="Ryan C.M."/>
            <person name="Banfield J.F."/>
        </authorList>
    </citation>
    <scope>NUCLEOTIDE SEQUENCE [LARGE SCALE GENOMIC DNA]</scope>
</reference>
<dbReference type="GO" id="GO:0005524">
    <property type="term" value="F:ATP binding"/>
    <property type="evidence" value="ECO:0007669"/>
    <property type="project" value="UniProtKB-KW"/>
</dbReference>
<accession>A0A2H0W4A1</accession>
<dbReference type="InterPro" id="IPR007831">
    <property type="entry name" value="T2SS_GspE_N"/>
</dbReference>
<dbReference type="Gene3D" id="3.40.50.300">
    <property type="entry name" value="P-loop containing nucleotide triphosphate hydrolases"/>
    <property type="match status" value="1"/>
</dbReference>
<evidence type="ECO:0000256" key="1">
    <source>
        <dbReference type="ARBA" id="ARBA00006611"/>
    </source>
</evidence>
<dbReference type="Proteomes" id="UP000229056">
    <property type="component" value="Unassembled WGS sequence"/>
</dbReference>
<sequence>MINQKDLEDILLQNKILDQKQLKKYQETIRKSPTTLEDLITEEKIISPALLYEMAAKFYKLPFIHLKDKTIRKDILFLIPEITARSHQTIAFDKTNEDLMIATLDISNIELFDFLAKKTQLNIKLHITTPEDINDTLKIYHKGLNAEIKELGEEEKDKTGKPQELKNLAQDLPIVRVVDTLLEYAILEKASDIHIEPSEKEVGVRYRVDGILRKVMTLPKSTHAGVVARLKILSNLKLDEHRLPQDGRFKIKTKEFKVAFRISIIPTFDGEKVVMRLLPDEAQQLTIEQLGFGAESLKLVQRNIEKPHGMILVTGPTGSGKTTTLYTILGALNKPEVNISTIEDPIEYKMKGINQSQIQPKIGFTFAAGLRAFLRQDPDIIMVGEIRDTETAEISINAAMTGHLVLSTLHTNDAVTAIPRFIDMKIPTFLIASTINIIIAQRLVRKVCKNCIESYSLDKATIAQLQQQFNLEKLEKYLIDHGHMTKKQNINSMLFYRGKGCNQCDNSGYKGRLGIYETLEVTEKMSELILRNASRDELEKLAIEEGMMTLLQDGFIKAKNGLTSLEEVLRVTQE</sequence>
<dbReference type="InterPro" id="IPR027417">
    <property type="entry name" value="P-loop_NTPase"/>
</dbReference>
<name>A0A2H0W4A1_9BACT</name>
<comment type="caution">
    <text evidence="5">The sequence shown here is derived from an EMBL/GenBank/DDBJ whole genome shotgun (WGS) entry which is preliminary data.</text>
</comment>
<dbReference type="Pfam" id="PF00437">
    <property type="entry name" value="T2SSE"/>
    <property type="match status" value="1"/>
</dbReference>
<evidence type="ECO:0000256" key="3">
    <source>
        <dbReference type="ARBA" id="ARBA00022840"/>
    </source>
</evidence>
<dbReference type="GO" id="GO:0016887">
    <property type="term" value="F:ATP hydrolysis activity"/>
    <property type="evidence" value="ECO:0007669"/>
    <property type="project" value="TreeGrafter"/>
</dbReference>
<keyword evidence="3" id="KW-0067">ATP-binding</keyword>
<dbReference type="Gene3D" id="3.30.450.90">
    <property type="match status" value="1"/>
</dbReference>
<gene>
    <name evidence="5" type="ORF">COT80_01225</name>
</gene>